<dbReference type="OrthoDB" id="8959084at2759"/>
<comment type="caution">
    <text evidence="2">The sequence shown here is derived from an EMBL/GenBank/DDBJ whole genome shotgun (WGS) entry which is preliminary data.</text>
</comment>
<sequence length="441" mass="50053">MQSQKFHFSLRLSGRHVTGSFESSFRFLREEDADVLRIRRGSLSPEPENKEKWLKMSYETEKSCLLAPQESQTPYGCLTANEKYEIPGMGEDSVLEMLSYSKFSDLETWLCMPSTLLPRSRDSICSMLPPSHENDNGDTYKETRPPENESSHLSQCQERKTHLLPPSPLLPVSASPHSSSPLRTTSTPLPKPTRDSCHGGVSVRKRRRLAASPGGLHWDASEKVLFATVSEGKTITATSSCSFNWSVLRDHDRGETSSLSEVKRFPRTVNLESRVPELWRDREALRKTISVDDRLLQQTPSENHRLLSRLERGKKKLRNINFHSCCVIAVRFFIDVQLCNRSKKRYACPEFILEFDHGFLFIKHSSVILHHASSSCAPVQHKIYILARTFLGCLPPDFSQTFCPLSPPLPSSWLWRSLAAPAGFLHVYHSNQAARLITEST</sequence>
<feature type="compositionally biased region" description="Low complexity" evidence="1">
    <location>
        <begin position="170"/>
        <end position="188"/>
    </location>
</feature>
<evidence type="ECO:0000256" key="1">
    <source>
        <dbReference type="SAM" id="MobiDB-lite"/>
    </source>
</evidence>
<name>A0A3N0XNE2_ANAGA</name>
<reference evidence="2 3" key="1">
    <citation type="submission" date="2018-10" db="EMBL/GenBank/DDBJ databases">
        <title>Genome assembly for a Yunnan-Guizhou Plateau 3E fish, Anabarilius grahami (Regan), and its evolutionary and genetic applications.</title>
        <authorList>
            <person name="Jiang W."/>
        </authorList>
    </citation>
    <scope>NUCLEOTIDE SEQUENCE [LARGE SCALE GENOMIC DNA]</scope>
    <source>
        <strain evidence="2">AG-KIZ</strain>
        <tissue evidence="2">Muscle</tissue>
    </source>
</reference>
<organism evidence="2 3">
    <name type="scientific">Anabarilius grahami</name>
    <name type="common">Kanglang fish</name>
    <name type="synonym">Barilius grahami</name>
    <dbReference type="NCBI Taxonomy" id="495550"/>
    <lineage>
        <taxon>Eukaryota</taxon>
        <taxon>Metazoa</taxon>
        <taxon>Chordata</taxon>
        <taxon>Craniata</taxon>
        <taxon>Vertebrata</taxon>
        <taxon>Euteleostomi</taxon>
        <taxon>Actinopterygii</taxon>
        <taxon>Neopterygii</taxon>
        <taxon>Teleostei</taxon>
        <taxon>Ostariophysi</taxon>
        <taxon>Cypriniformes</taxon>
        <taxon>Xenocyprididae</taxon>
        <taxon>Xenocypridinae</taxon>
        <taxon>Xenocypridinae incertae sedis</taxon>
        <taxon>Anabarilius</taxon>
    </lineage>
</organism>
<dbReference type="Proteomes" id="UP000281406">
    <property type="component" value="Unassembled WGS sequence"/>
</dbReference>
<gene>
    <name evidence="2" type="ORF">DPX16_22137</name>
</gene>
<dbReference type="AlphaFoldDB" id="A0A3N0XNE2"/>
<feature type="compositionally biased region" description="Basic and acidic residues" evidence="1">
    <location>
        <begin position="132"/>
        <end position="150"/>
    </location>
</feature>
<feature type="region of interest" description="Disordered" evidence="1">
    <location>
        <begin position="127"/>
        <end position="205"/>
    </location>
</feature>
<keyword evidence="3" id="KW-1185">Reference proteome</keyword>
<evidence type="ECO:0000313" key="2">
    <source>
        <dbReference type="EMBL" id="ROI81902.1"/>
    </source>
</evidence>
<accession>A0A3N0XNE2</accession>
<dbReference type="EMBL" id="RJVU01067793">
    <property type="protein sequence ID" value="ROI81902.1"/>
    <property type="molecule type" value="Genomic_DNA"/>
</dbReference>
<protein>
    <submittedName>
        <fullName evidence="2">Uncharacterized protein</fullName>
    </submittedName>
</protein>
<proteinExistence type="predicted"/>
<evidence type="ECO:0000313" key="3">
    <source>
        <dbReference type="Proteomes" id="UP000281406"/>
    </source>
</evidence>